<dbReference type="EMBL" id="UINC01066269">
    <property type="protein sequence ID" value="SVB96796.1"/>
    <property type="molecule type" value="Genomic_DNA"/>
</dbReference>
<accession>A0A382IB05</accession>
<dbReference type="AlphaFoldDB" id="A0A382IB05"/>
<feature type="non-terminal residue" evidence="1">
    <location>
        <position position="149"/>
    </location>
</feature>
<organism evidence="1">
    <name type="scientific">marine metagenome</name>
    <dbReference type="NCBI Taxonomy" id="408172"/>
    <lineage>
        <taxon>unclassified sequences</taxon>
        <taxon>metagenomes</taxon>
        <taxon>ecological metagenomes</taxon>
    </lineage>
</organism>
<evidence type="ECO:0000313" key="1">
    <source>
        <dbReference type="EMBL" id="SVB96796.1"/>
    </source>
</evidence>
<reference evidence="1" key="1">
    <citation type="submission" date="2018-05" db="EMBL/GenBank/DDBJ databases">
        <authorList>
            <person name="Lanie J.A."/>
            <person name="Ng W.-L."/>
            <person name="Kazmierczak K.M."/>
            <person name="Andrzejewski T.M."/>
            <person name="Davidsen T.M."/>
            <person name="Wayne K.J."/>
            <person name="Tettelin H."/>
            <person name="Glass J.I."/>
            <person name="Rusch D."/>
            <person name="Podicherti R."/>
            <person name="Tsui H.-C.T."/>
            <person name="Winkler M.E."/>
        </authorList>
    </citation>
    <scope>NUCLEOTIDE SEQUENCE</scope>
</reference>
<proteinExistence type="predicted"/>
<protein>
    <submittedName>
        <fullName evidence="1">Uncharacterized protein</fullName>
    </submittedName>
</protein>
<sequence length="149" mass="14863">MIKKIITKTIFTFFVLFNSLLYAADDVAGMASISSAAGSSAQAAADQLATDAGKVTANIGAATEALGAAKSSVGQALDASIAQAESALAFAQESLAAGDLTAAVQTMSLVEGVADMALASIPDPTALDMSGIDFSEDFSPTEMAALSSM</sequence>
<gene>
    <name evidence="1" type="ORF">METZ01_LOCUS249650</name>
</gene>
<name>A0A382IB05_9ZZZZ</name>